<dbReference type="AlphaFoldDB" id="A0ABD0BYN7"/>
<dbReference type="EMBL" id="BQFY01000142">
    <property type="protein sequence ID" value="GJJ86478.1"/>
    <property type="molecule type" value="Genomic_DNA"/>
</dbReference>
<proteinExistence type="predicted"/>
<evidence type="ECO:0000313" key="1">
    <source>
        <dbReference type="EMBL" id="GJJ86478.1"/>
    </source>
</evidence>
<dbReference type="Proteomes" id="UP001050241">
    <property type="component" value="Unassembled WGS sequence"/>
</dbReference>
<sequence>MTILLSIKLGDSTKYNKIDKNETETFNTVIILTSGKLTIFL</sequence>
<comment type="caution">
    <text evidence="1">The sequence shown here is derived from an EMBL/GenBank/DDBJ whole genome shotgun (WGS) entry which is preliminary data.</text>
</comment>
<reference evidence="1" key="1">
    <citation type="submission" date="2021-11" db="EMBL/GenBank/DDBJ databases">
        <title>WGS analysis for carbapenemase-producing Enterobacterales outbreak in a University Hospital, Japan.</title>
        <authorList>
            <person name="Tukada M."/>
            <person name="Miyazaki T."/>
            <person name="Aoki K."/>
            <person name="Yoshizawa S."/>
            <person name="Ishii Y."/>
            <person name="Tateda K."/>
        </authorList>
    </citation>
    <scope>NUCLEOTIDE SEQUENCE</scope>
    <source>
        <strain evidence="1">TUM16652</strain>
    </source>
</reference>
<name>A0ABD0BYN7_ENTCL</name>
<gene>
    <name evidence="1" type="ORF">TUM16652_51780</name>
</gene>
<accession>A0ABD0BYN7</accession>
<organism evidence="1 2">
    <name type="scientific">Enterobacter cloacae</name>
    <dbReference type="NCBI Taxonomy" id="550"/>
    <lineage>
        <taxon>Bacteria</taxon>
        <taxon>Pseudomonadati</taxon>
        <taxon>Pseudomonadota</taxon>
        <taxon>Gammaproteobacteria</taxon>
        <taxon>Enterobacterales</taxon>
        <taxon>Enterobacteriaceae</taxon>
        <taxon>Enterobacter</taxon>
        <taxon>Enterobacter cloacae complex</taxon>
    </lineage>
</organism>
<evidence type="ECO:0000313" key="2">
    <source>
        <dbReference type="Proteomes" id="UP001050241"/>
    </source>
</evidence>
<protein>
    <submittedName>
        <fullName evidence="1">Uncharacterized protein</fullName>
    </submittedName>
</protein>